<accession>A0A2A9CPD2</accession>
<comment type="caution">
    <text evidence="2">The sequence shown here is derived from an EMBL/GenBank/DDBJ whole genome shotgun (WGS) entry which is preliminary data.</text>
</comment>
<keyword evidence="3" id="KW-1185">Reference proteome</keyword>
<reference evidence="2 3" key="1">
    <citation type="submission" date="2017-10" db="EMBL/GenBank/DDBJ databases">
        <title>Sequencing the genomes of 1000 actinobacteria strains.</title>
        <authorList>
            <person name="Klenk H.-P."/>
        </authorList>
    </citation>
    <scope>NUCLEOTIDE SEQUENCE [LARGE SCALE GENOMIC DNA]</scope>
    <source>
        <strain evidence="2 3">DSM 15597</strain>
    </source>
</reference>
<dbReference type="EMBL" id="PDJC01000001">
    <property type="protein sequence ID" value="PFG16284.1"/>
    <property type="molecule type" value="Genomic_DNA"/>
</dbReference>
<evidence type="ECO:0008006" key="4">
    <source>
        <dbReference type="Google" id="ProtNLM"/>
    </source>
</evidence>
<protein>
    <recommendedName>
        <fullName evidence="4">Minor structural protein GP20</fullName>
    </recommendedName>
</protein>
<sequence length="160" mass="17588">MTYTPPATQEDLDRIIADRLTRQETKIRGEYADYEDLKNKAAQFDKAQDASKTELQKALDRIEATEKELNAFKTEKQSAAAKAAQDKQVADWTAEVAKTKGVPAELLKGSTKEELEAHADVLKPVIVASRNGVVPNEGETTPNVTSEERAVVAQLFGNND</sequence>
<dbReference type="OrthoDB" id="4946496at2"/>
<dbReference type="AlphaFoldDB" id="A0A2A9CPD2"/>
<feature type="coiled-coil region" evidence="1">
    <location>
        <begin position="48"/>
        <end position="82"/>
    </location>
</feature>
<dbReference type="Proteomes" id="UP000226079">
    <property type="component" value="Unassembled WGS sequence"/>
</dbReference>
<dbReference type="RefSeq" id="WP_098459839.1">
    <property type="nucleotide sequence ID" value="NZ_PDJC01000001.1"/>
</dbReference>
<keyword evidence="1" id="KW-0175">Coiled coil</keyword>
<organism evidence="2 3">
    <name type="scientific">Propionicimonas paludicola</name>
    <dbReference type="NCBI Taxonomy" id="185243"/>
    <lineage>
        <taxon>Bacteria</taxon>
        <taxon>Bacillati</taxon>
        <taxon>Actinomycetota</taxon>
        <taxon>Actinomycetes</taxon>
        <taxon>Propionibacteriales</taxon>
        <taxon>Nocardioidaceae</taxon>
        <taxon>Propionicimonas</taxon>
    </lineage>
</organism>
<evidence type="ECO:0000256" key="1">
    <source>
        <dbReference type="SAM" id="Coils"/>
    </source>
</evidence>
<evidence type="ECO:0000313" key="2">
    <source>
        <dbReference type="EMBL" id="PFG16284.1"/>
    </source>
</evidence>
<proteinExistence type="predicted"/>
<name>A0A2A9CPD2_9ACTN</name>
<evidence type="ECO:0000313" key="3">
    <source>
        <dbReference type="Proteomes" id="UP000226079"/>
    </source>
</evidence>
<gene>
    <name evidence="2" type="ORF">ATK74_0818</name>
</gene>